<evidence type="ECO:0008006" key="3">
    <source>
        <dbReference type="Google" id="ProtNLM"/>
    </source>
</evidence>
<dbReference type="EMBL" id="AP025294">
    <property type="protein sequence ID" value="BDD01380.1"/>
    <property type="molecule type" value="Genomic_DNA"/>
</dbReference>
<accession>A0ABM7VK64</accession>
<keyword evidence="2" id="KW-1185">Reference proteome</keyword>
<dbReference type="PROSITE" id="PS51257">
    <property type="entry name" value="PROKAR_LIPOPROTEIN"/>
    <property type="match status" value="1"/>
</dbReference>
<sequence>MNRILQTLGILMILISCKSTKIGSESEFKMTNDSVNLYAFIGEKLSVIEFDPNENNERIEIDSITGDTLIFKNWVMDNGFKCKYKVLRNVYNKLETDTVEFEAYDHYGRPAFENYENAILYLSYSEEDKKYYHQKYIFDPIKKDKNGKWKGLKGESVEKLFTEQKNGYLTARGVFENE</sequence>
<dbReference type="Proteomes" id="UP001354989">
    <property type="component" value="Plasmid pPP2"/>
</dbReference>
<geneLocation type="plasmid" evidence="1 2">
    <name>pPP2</name>
</geneLocation>
<protein>
    <recommendedName>
        <fullName evidence="3">Lipoprotein</fullName>
    </recommendedName>
</protein>
<proteinExistence type="predicted"/>
<gene>
    <name evidence="1" type="ORF">PEPS_36600</name>
</gene>
<evidence type="ECO:0000313" key="2">
    <source>
        <dbReference type="Proteomes" id="UP001354989"/>
    </source>
</evidence>
<name>A0ABM7VK64_9BACT</name>
<reference evidence="1 2" key="1">
    <citation type="submission" date="2021-12" db="EMBL/GenBank/DDBJ databases">
        <title>Genome sequencing of bacteria with rrn-lacking chromosome and rrn-plasmid.</title>
        <authorList>
            <person name="Anda M."/>
            <person name="Iwasaki W."/>
        </authorList>
    </citation>
    <scope>NUCLEOTIDE SEQUENCE [LARGE SCALE GENOMIC DNA]</scope>
    <source>
        <strain evidence="1 2">NBRC 101262</strain>
        <plasmid evidence="1 2">pPP2</plasmid>
    </source>
</reference>
<evidence type="ECO:0000313" key="1">
    <source>
        <dbReference type="EMBL" id="BDD01380.1"/>
    </source>
</evidence>
<organism evidence="1 2">
    <name type="scientific">Persicobacter psychrovividus</name>
    <dbReference type="NCBI Taxonomy" id="387638"/>
    <lineage>
        <taxon>Bacteria</taxon>
        <taxon>Pseudomonadati</taxon>
        <taxon>Bacteroidota</taxon>
        <taxon>Cytophagia</taxon>
        <taxon>Cytophagales</taxon>
        <taxon>Persicobacteraceae</taxon>
        <taxon>Persicobacter</taxon>
    </lineage>
</organism>
<keyword evidence="1" id="KW-0614">Plasmid</keyword>